<reference evidence="1 2" key="1">
    <citation type="journal article" date="2016" name="G3 (Bethesda)">
        <title>First Draft Assembly and Annotation of the Genome of a California Endemic Oak Quercus lobata Nee (Fagaceae).</title>
        <authorList>
            <person name="Sork V.L."/>
            <person name="Fitz-Gibbon S.T."/>
            <person name="Puiu D."/>
            <person name="Crepeau M."/>
            <person name="Gugger P.F."/>
            <person name="Sherman R."/>
            <person name="Stevens K."/>
            <person name="Langley C.H."/>
            <person name="Pellegrini M."/>
            <person name="Salzberg S.L."/>
        </authorList>
    </citation>
    <scope>NUCLEOTIDE SEQUENCE [LARGE SCALE GENOMIC DNA]</scope>
    <source>
        <strain evidence="1 2">cv. SW786</strain>
    </source>
</reference>
<dbReference type="KEGG" id="qlo:115971641"/>
<name>A0A7N2N668_QUELO</name>
<dbReference type="EnsemblPlants" id="QL12p038359:mrna">
    <property type="protein sequence ID" value="QL12p038359:mrna:CDS:1"/>
    <property type="gene ID" value="QL12p038359"/>
</dbReference>
<accession>A0A7N2N668</accession>
<keyword evidence="2" id="KW-1185">Reference proteome</keyword>
<dbReference type="EMBL" id="LRBV02000012">
    <property type="status" value="NOT_ANNOTATED_CDS"/>
    <property type="molecule type" value="Genomic_DNA"/>
</dbReference>
<dbReference type="OMA" id="ITQCAGN"/>
<dbReference type="FunCoup" id="A0A7N2N668">
    <property type="interactions" value="224"/>
</dbReference>
<dbReference type="Proteomes" id="UP000594261">
    <property type="component" value="Chromosome 12"/>
</dbReference>
<dbReference type="RefSeq" id="XP_030947499.1">
    <property type="nucleotide sequence ID" value="XM_031091639.1"/>
</dbReference>
<reference evidence="1" key="2">
    <citation type="submission" date="2021-01" db="UniProtKB">
        <authorList>
            <consortium name="EnsemblPlants"/>
        </authorList>
    </citation>
    <scope>IDENTIFICATION</scope>
</reference>
<proteinExistence type="predicted"/>
<dbReference type="InterPro" id="IPR016972">
    <property type="entry name" value="UCP031279"/>
</dbReference>
<organism evidence="1 2">
    <name type="scientific">Quercus lobata</name>
    <name type="common">Valley oak</name>
    <dbReference type="NCBI Taxonomy" id="97700"/>
    <lineage>
        <taxon>Eukaryota</taxon>
        <taxon>Viridiplantae</taxon>
        <taxon>Streptophyta</taxon>
        <taxon>Embryophyta</taxon>
        <taxon>Tracheophyta</taxon>
        <taxon>Spermatophyta</taxon>
        <taxon>Magnoliopsida</taxon>
        <taxon>eudicotyledons</taxon>
        <taxon>Gunneridae</taxon>
        <taxon>Pentapetalae</taxon>
        <taxon>rosids</taxon>
        <taxon>fabids</taxon>
        <taxon>Fagales</taxon>
        <taxon>Fagaceae</taxon>
        <taxon>Quercus</taxon>
    </lineage>
</organism>
<dbReference type="GeneID" id="115971641"/>
<dbReference type="AlphaFoldDB" id="A0A7N2N668"/>
<dbReference type="Gramene" id="QL12p038359:mrna">
    <property type="protein sequence ID" value="QL12p038359:mrna:CDS:1"/>
    <property type="gene ID" value="QL12p038359"/>
</dbReference>
<dbReference type="OrthoDB" id="1679543at2759"/>
<gene>
    <name evidence="1" type="primary">LOC115971641</name>
</gene>
<protein>
    <submittedName>
        <fullName evidence="1">Uncharacterized protein</fullName>
    </submittedName>
</protein>
<dbReference type="PIRSF" id="PIRSF031279">
    <property type="entry name" value="UCP031279"/>
    <property type="match status" value="1"/>
</dbReference>
<dbReference type="PANTHER" id="PTHR33526:SF13">
    <property type="entry name" value="TYROSINE-PROTEIN PHOSPHATASE 3-LIKE"/>
    <property type="match status" value="1"/>
</dbReference>
<dbReference type="InParanoid" id="A0A7N2N668"/>
<evidence type="ECO:0000313" key="2">
    <source>
        <dbReference type="Proteomes" id="UP000594261"/>
    </source>
</evidence>
<sequence length="157" mass="17427">MRNKAQHNKFVRIMSIPIRALSKARDFYVRSMTGCAPRVGHSNPTGYPVILPKSFSGSSARSNDNDDYRELIRAASARTMTDMIDMDMILKRQQQKVMNSSSSKDLPKSASVGMGRIDEDGPCDDFGKDVGVGVSVKSDLLYPRSRSYAVTKRSVMI</sequence>
<evidence type="ECO:0000313" key="1">
    <source>
        <dbReference type="EnsemblPlants" id="QL12p038359:mrna:CDS:1"/>
    </source>
</evidence>
<dbReference type="PANTHER" id="PTHR33526">
    <property type="entry name" value="OS07G0123800 PROTEIN"/>
    <property type="match status" value="1"/>
</dbReference>